<accession>A0A271J1E9</accession>
<evidence type="ECO:0000259" key="1">
    <source>
        <dbReference type="SMART" id="SM00873"/>
    </source>
</evidence>
<evidence type="ECO:0000313" key="3">
    <source>
        <dbReference type="Proteomes" id="UP000216339"/>
    </source>
</evidence>
<dbReference type="InterPro" id="IPR020825">
    <property type="entry name" value="Phe-tRNA_synthase-like_B3/B4"/>
</dbReference>
<dbReference type="Gene3D" id="3.50.40.10">
    <property type="entry name" value="Phenylalanyl-trna Synthetase, Chain B, domain 3"/>
    <property type="match status" value="1"/>
</dbReference>
<organism evidence="2 3">
    <name type="scientific">Rubrivirga marina</name>
    <dbReference type="NCBI Taxonomy" id="1196024"/>
    <lineage>
        <taxon>Bacteria</taxon>
        <taxon>Pseudomonadati</taxon>
        <taxon>Rhodothermota</taxon>
        <taxon>Rhodothermia</taxon>
        <taxon>Rhodothermales</taxon>
        <taxon>Rubricoccaceae</taxon>
        <taxon>Rubrivirga</taxon>
    </lineage>
</organism>
<name>A0A271J1E9_9BACT</name>
<dbReference type="AlphaFoldDB" id="A0A271J1E9"/>
<dbReference type="InterPro" id="IPR005146">
    <property type="entry name" value="B3/B4_tRNA-bd"/>
</dbReference>
<sequence>MTNSLFDPILDSARSIPGLAVGLLAARFERPLAETPTTPSITDSLRLDAEAVPLERDEAVRAAVRDLLRRDGYKPTGRGKPASEYLVKAAEGGFLRPINAAVDACNVVSLHSGLPISVVDLDRVRLPLSVGVGGPDDAYVFNTSGQEIRLAGLLGLRDADGFCANPVRDSQRTKTHDGTTQALSVIWAPDQLSGRLEAALAWYADLGRAAGAVVAVVTSDD</sequence>
<dbReference type="SMART" id="SM00873">
    <property type="entry name" value="B3_4"/>
    <property type="match status" value="1"/>
</dbReference>
<dbReference type="PANTHER" id="PTHR39209">
    <property type="match status" value="1"/>
</dbReference>
<dbReference type="RefSeq" id="WP_218830498.1">
    <property type="nucleotide sequence ID" value="NZ_MQWD01000001.1"/>
</dbReference>
<protein>
    <recommendedName>
        <fullName evidence="1">B3/B4 tRNA-binding domain-containing protein</fullName>
    </recommendedName>
</protein>
<evidence type="ECO:0000313" key="2">
    <source>
        <dbReference type="EMBL" id="PAP77351.1"/>
    </source>
</evidence>
<feature type="domain" description="B3/B4 tRNA-binding" evidence="1">
    <location>
        <begin position="59"/>
        <end position="211"/>
    </location>
</feature>
<dbReference type="GO" id="GO:0004826">
    <property type="term" value="F:phenylalanine-tRNA ligase activity"/>
    <property type="evidence" value="ECO:0007669"/>
    <property type="project" value="InterPro"/>
</dbReference>
<dbReference type="Pfam" id="PF03483">
    <property type="entry name" value="B3_4"/>
    <property type="match status" value="1"/>
</dbReference>
<dbReference type="GO" id="GO:0003723">
    <property type="term" value="F:RNA binding"/>
    <property type="evidence" value="ECO:0007669"/>
    <property type="project" value="InterPro"/>
</dbReference>
<comment type="caution">
    <text evidence="2">The sequence shown here is derived from an EMBL/GenBank/DDBJ whole genome shotgun (WGS) entry which is preliminary data.</text>
</comment>
<dbReference type="SUPFAM" id="SSF56037">
    <property type="entry name" value="PheT/TilS domain"/>
    <property type="match status" value="1"/>
</dbReference>
<gene>
    <name evidence="2" type="ORF">BSZ37_13360</name>
</gene>
<proteinExistence type="predicted"/>
<dbReference type="Proteomes" id="UP000216339">
    <property type="component" value="Unassembled WGS sequence"/>
</dbReference>
<keyword evidence="3" id="KW-1185">Reference proteome</keyword>
<dbReference type="EMBL" id="MQWD01000001">
    <property type="protein sequence ID" value="PAP77351.1"/>
    <property type="molecule type" value="Genomic_DNA"/>
</dbReference>
<dbReference type="PANTHER" id="PTHR39209:SF2">
    <property type="entry name" value="CYTOPLASMIC PROTEIN"/>
    <property type="match status" value="1"/>
</dbReference>
<reference evidence="2 3" key="1">
    <citation type="submission" date="2016-11" db="EMBL/GenBank/DDBJ databases">
        <title>Study of marine rhodopsin-containing bacteria.</title>
        <authorList>
            <person name="Yoshizawa S."/>
            <person name="Kumagai Y."/>
            <person name="Kogure K."/>
        </authorList>
    </citation>
    <scope>NUCLEOTIDE SEQUENCE [LARGE SCALE GENOMIC DNA]</scope>
    <source>
        <strain evidence="2 3">SAORIC-28</strain>
    </source>
</reference>